<proteinExistence type="predicted"/>
<sequence>MSSIYEYAGPIYARATTLDAGLPMPEFALDDEAEAATKGGDWLVRLWRTPGLPAAFRSASASLVSRIEDVLAGRVAPSCKLLRSVYAYVLRWQRRTTPFGLFAGVASVKVASATKVRFGDDHLVRAGGDWDVIHHSADQLDRDPAALALQMVCANNLATRRNGHLWVPMSANERDIDRGVTSQNQIRITGPVQGALDLSARPVAVSELKDGIQERFPQAEGHRITELIGRLVQCGALISTAKRAMTAPPSPREGCSAVTGKSVHVALDADIALSASVVRELETAAGRLIRLTASPYGTVAWRDYLQRFHERYGAGVMVGVQGLVGNGGLGYPVGFLDAPRRKAQRVVTDRDAAVLDLLQSAMLDRREEIVLTDADVDRIATGTHCDMVFPPRVEALFSVAADSAEEVDAGRFRLHLTGLPRPQSSLTGRFLELLPGLSGEFRDSYLRDDVIVAQLSFPPRRARNGNVTAVPVVLPHVIPLGEHPPSDVETIRLDDLAVVADSTQLHLVQASTGRQVLAYALHALDAAVHTPPMARFLAEVTSAGWAWWGPFDYGVARTLPYLPRVRTGRTILSAARWLMFAKDFPTDITAWATAFTRWRQHWRLPRTVEMISQGTALPLDLDAKADLSLLRSRLASDGKLELTEAVPTSGWSGRACTFVATLRTSTSPPTLATVPVATPSAAPPGGDSGVVCAEIVGHHRGYDEILTSQVPALLQMVAGHAVAWWFTRCHDNARPDSDHFLRFYIRARNAQAHQVTATVSNWATRLHEVDLAAELRLIGYRPAVGRYGPKPIFEPVLTADSAAAIRALASEAPIDAITAVSLIDIAESLAPSAPEGWQWLLNVLPHQSVIVDRVVQAEAFHIADDTSAFPRLRETWNARRNALTEYRREVGRPTDTVLRSLLHDHVIRGIGVDANRERAIQRVARAVAARNLHKARP</sequence>
<organism evidence="3 4">
    <name type="scientific">Stackebrandtia albiflava</name>
    <dbReference type="NCBI Taxonomy" id="406432"/>
    <lineage>
        <taxon>Bacteria</taxon>
        <taxon>Bacillati</taxon>
        <taxon>Actinomycetota</taxon>
        <taxon>Actinomycetes</taxon>
        <taxon>Glycomycetales</taxon>
        <taxon>Glycomycetaceae</taxon>
        <taxon>Stackebrandtia</taxon>
    </lineage>
</organism>
<reference evidence="3 4" key="1">
    <citation type="journal article" date="2013" name="Stand. Genomic Sci.">
        <title>Genomic Encyclopedia of Type Strains, Phase I: The one thousand microbial genomes (KMG-I) project.</title>
        <authorList>
            <person name="Kyrpides N.C."/>
            <person name="Woyke T."/>
            <person name="Eisen J.A."/>
            <person name="Garrity G."/>
            <person name="Lilburn T.G."/>
            <person name="Beck B.J."/>
            <person name="Whitman W.B."/>
            <person name="Hugenholtz P."/>
            <person name="Klenk H.P."/>
        </authorList>
    </citation>
    <scope>NUCLEOTIDE SEQUENCE [LARGE SCALE GENOMIC DNA]</scope>
    <source>
        <strain evidence="3 4">DSM 45044</strain>
    </source>
</reference>
<dbReference type="RefSeq" id="WP_147143814.1">
    <property type="nucleotide sequence ID" value="NZ_BAABIJ010000006.1"/>
</dbReference>
<comment type="caution">
    <text evidence="3">The sequence shown here is derived from an EMBL/GenBank/DDBJ whole genome shotgun (WGS) entry which is preliminary data.</text>
</comment>
<dbReference type="Pfam" id="PF14028">
    <property type="entry name" value="Lant_dehydr_C"/>
    <property type="match status" value="1"/>
</dbReference>
<feature type="domain" description="Thiopeptide-type bacteriocin biosynthesis" evidence="2">
    <location>
        <begin position="693"/>
        <end position="925"/>
    </location>
</feature>
<accession>A0A562UQ40</accession>
<dbReference type="InterPro" id="IPR006827">
    <property type="entry name" value="Lant_deHydtase_N"/>
</dbReference>
<dbReference type="NCBIfam" id="TIGR03891">
    <property type="entry name" value="thiopep_ocin"/>
    <property type="match status" value="1"/>
</dbReference>
<evidence type="ECO:0000259" key="1">
    <source>
        <dbReference type="Pfam" id="PF04738"/>
    </source>
</evidence>
<dbReference type="Pfam" id="PF04738">
    <property type="entry name" value="Lant_dehydr_N"/>
    <property type="match status" value="2"/>
</dbReference>
<evidence type="ECO:0000259" key="2">
    <source>
        <dbReference type="Pfam" id="PF14028"/>
    </source>
</evidence>
<feature type="domain" description="Lantibiotic dehydratase N-terminal" evidence="1">
    <location>
        <begin position="263"/>
        <end position="630"/>
    </location>
</feature>
<dbReference type="AlphaFoldDB" id="A0A562UQ40"/>
<dbReference type="OrthoDB" id="1273722at2"/>
<dbReference type="InterPro" id="IPR023809">
    <property type="entry name" value="Thiopep_bacteriocin_synth_dom"/>
</dbReference>
<keyword evidence="4" id="KW-1185">Reference proteome</keyword>
<dbReference type="EMBL" id="VLLL01000010">
    <property type="protein sequence ID" value="TWJ07714.1"/>
    <property type="molecule type" value="Genomic_DNA"/>
</dbReference>
<evidence type="ECO:0000313" key="3">
    <source>
        <dbReference type="EMBL" id="TWJ07714.1"/>
    </source>
</evidence>
<protein>
    <submittedName>
        <fullName evidence="3">Thiopeptide-type bacteriocin biosynthesis protein</fullName>
    </submittedName>
</protein>
<dbReference type="Proteomes" id="UP000321617">
    <property type="component" value="Unassembled WGS sequence"/>
</dbReference>
<gene>
    <name evidence="3" type="ORF">LX16_4874</name>
</gene>
<name>A0A562UQ40_9ACTN</name>
<feature type="domain" description="Lantibiotic dehydratase N-terminal" evidence="1">
    <location>
        <begin position="50"/>
        <end position="248"/>
    </location>
</feature>
<evidence type="ECO:0000313" key="4">
    <source>
        <dbReference type="Proteomes" id="UP000321617"/>
    </source>
</evidence>